<accession>A0A820RTF9</accession>
<dbReference type="EMBL" id="CAJNXB010003727">
    <property type="protein sequence ID" value="CAF3332745.1"/>
    <property type="molecule type" value="Genomic_DNA"/>
</dbReference>
<keyword evidence="8" id="KW-1185">Reference proteome</keyword>
<dbReference type="EMBL" id="CAJOBQ010003274">
    <property type="protein sequence ID" value="CAF4600585.1"/>
    <property type="molecule type" value="Genomic_DNA"/>
</dbReference>
<name>A0A820RTF9_9BILA</name>
<evidence type="ECO:0000313" key="1">
    <source>
        <dbReference type="EMBL" id="CAF3300562.1"/>
    </source>
</evidence>
<dbReference type="Proteomes" id="UP000663873">
    <property type="component" value="Unassembled WGS sequence"/>
</dbReference>
<dbReference type="EMBL" id="CAJOBR010001811">
    <property type="protein sequence ID" value="CAF4637191.1"/>
    <property type="molecule type" value="Genomic_DNA"/>
</dbReference>
<gene>
    <name evidence="4" type="ORF">HFQ381_LOCUS23221</name>
    <name evidence="1" type="ORF">LUA448_LOCUS8026</name>
    <name evidence="6" type="ORF">QYT958_LOCUS13877</name>
    <name evidence="2" type="ORF">TIS948_LOCUS21518</name>
    <name evidence="5" type="ORF">TSG867_LOCUS27797</name>
    <name evidence="3" type="ORF">UJA718_LOCUS13508</name>
</gene>
<dbReference type="Proteomes" id="UP000663833">
    <property type="component" value="Unassembled WGS sequence"/>
</dbReference>
<dbReference type="Proteomes" id="UP000663862">
    <property type="component" value="Unassembled WGS sequence"/>
</dbReference>
<evidence type="ECO:0000313" key="4">
    <source>
        <dbReference type="EMBL" id="CAF4442188.1"/>
    </source>
</evidence>
<protein>
    <submittedName>
        <fullName evidence="4">Uncharacterized protein</fullName>
    </submittedName>
</protein>
<proteinExistence type="predicted"/>
<dbReference type="OrthoDB" id="10412647at2759"/>
<evidence type="ECO:0000313" key="7">
    <source>
        <dbReference type="Proteomes" id="UP000663851"/>
    </source>
</evidence>
<reference evidence="4" key="1">
    <citation type="submission" date="2021-02" db="EMBL/GenBank/DDBJ databases">
        <authorList>
            <person name="Nowell W R."/>
        </authorList>
    </citation>
    <scope>NUCLEOTIDE SEQUENCE</scope>
</reference>
<dbReference type="EMBL" id="CAJOBP010001834">
    <property type="protein sequence ID" value="CAF4315307.1"/>
    <property type="molecule type" value="Genomic_DNA"/>
</dbReference>
<dbReference type="Proteomes" id="UP000663848">
    <property type="component" value="Unassembled WGS sequence"/>
</dbReference>
<evidence type="ECO:0000313" key="8">
    <source>
        <dbReference type="Proteomes" id="UP000663873"/>
    </source>
</evidence>
<evidence type="ECO:0000313" key="2">
    <source>
        <dbReference type="EMBL" id="CAF3332745.1"/>
    </source>
</evidence>
<evidence type="ECO:0000313" key="3">
    <source>
        <dbReference type="EMBL" id="CAF4315307.1"/>
    </source>
</evidence>
<sequence>MKGVINAIRNLIRSSIQDSSQQNLTIHQLTINSLLNKPSTVTLMAQPFEVIDVTTSNIDIRSGAPEKSDG</sequence>
<evidence type="ECO:0000313" key="5">
    <source>
        <dbReference type="EMBL" id="CAF4600585.1"/>
    </source>
</evidence>
<dbReference type="Proteomes" id="UP000663825">
    <property type="component" value="Unassembled WGS sequence"/>
</dbReference>
<dbReference type="EMBL" id="CAJOBO010002282">
    <property type="protein sequence ID" value="CAF4442188.1"/>
    <property type="molecule type" value="Genomic_DNA"/>
</dbReference>
<comment type="caution">
    <text evidence="4">The sequence shown here is derived from an EMBL/GenBank/DDBJ whole genome shotgun (WGS) entry which is preliminary data.</text>
</comment>
<dbReference type="AlphaFoldDB" id="A0A820RTF9"/>
<dbReference type="EMBL" id="CAJNYD010000829">
    <property type="protein sequence ID" value="CAF3300562.1"/>
    <property type="molecule type" value="Genomic_DNA"/>
</dbReference>
<dbReference type="Proteomes" id="UP000663851">
    <property type="component" value="Unassembled WGS sequence"/>
</dbReference>
<organism evidence="4 7">
    <name type="scientific">Rotaria socialis</name>
    <dbReference type="NCBI Taxonomy" id="392032"/>
    <lineage>
        <taxon>Eukaryota</taxon>
        <taxon>Metazoa</taxon>
        <taxon>Spiralia</taxon>
        <taxon>Gnathifera</taxon>
        <taxon>Rotifera</taxon>
        <taxon>Eurotatoria</taxon>
        <taxon>Bdelloidea</taxon>
        <taxon>Philodinida</taxon>
        <taxon>Philodinidae</taxon>
        <taxon>Rotaria</taxon>
    </lineage>
</organism>
<evidence type="ECO:0000313" key="6">
    <source>
        <dbReference type="EMBL" id="CAF4637191.1"/>
    </source>
</evidence>